<comment type="caution">
    <text evidence="3">The sequence shown here is derived from an EMBL/GenBank/DDBJ whole genome shotgun (WGS) entry which is preliminary data.</text>
</comment>
<sequence length="147" mass="16101">MEKVFEIYIRTTACRLWAAITAPDTSVTRDLGARMTSDWTPGSGFELRHPGTGARLGSGVNLEVVPPRRLVQRTVALWSDDVRDAGITRVTWAIETVGDACRLTVVHDQIRDGADHDLYSGWPSTLSSLKAHLETCRSRAGLPASAR</sequence>
<reference evidence="3 4" key="2">
    <citation type="journal article" date="2016" name="Genome Announc.">
        <title>Permanent Draft Genome Sequences for Two Variants of Frankia sp. Strain CpI1, the First Frankia Strain Isolated from Root Nodules of Comptonia peregrina.</title>
        <authorList>
            <person name="Oshone R."/>
            <person name="Hurst S.G.IV."/>
            <person name="Abebe-Akele F."/>
            <person name="Simpson S."/>
            <person name="Morris K."/>
            <person name="Thomas W.K."/>
            <person name="Tisa L.S."/>
        </authorList>
    </citation>
    <scope>NUCLEOTIDE SEQUENCE [LARGE SCALE GENOMIC DNA]</scope>
    <source>
        <strain evidence="4">CpI1-S</strain>
    </source>
</reference>
<comment type="similarity">
    <text evidence="1">Belongs to the AHA1 family.</text>
</comment>
<dbReference type="InterPro" id="IPR013538">
    <property type="entry name" value="ASHA1/2-like_C"/>
</dbReference>
<dbReference type="Proteomes" id="UP000032545">
    <property type="component" value="Unassembled WGS sequence"/>
</dbReference>
<dbReference type="Pfam" id="PF08327">
    <property type="entry name" value="AHSA1"/>
    <property type="match status" value="1"/>
</dbReference>
<feature type="domain" description="Activator of Hsp90 ATPase homologue 1/2-like C-terminal" evidence="2">
    <location>
        <begin position="11"/>
        <end position="134"/>
    </location>
</feature>
<protein>
    <recommendedName>
        <fullName evidence="2">Activator of Hsp90 ATPase homologue 1/2-like C-terminal domain-containing protein</fullName>
    </recommendedName>
</protein>
<dbReference type="InterPro" id="IPR023393">
    <property type="entry name" value="START-like_dom_sf"/>
</dbReference>
<dbReference type="OrthoDB" id="9815653at2"/>
<dbReference type="Gene3D" id="3.30.530.20">
    <property type="match status" value="1"/>
</dbReference>
<dbReference type="SUPFAM" id="SSF55961">
    <property type="entry name" value="Bet v1-like"/>
    <property type="match status" value="1"/>
</dbReference>
<evidence type="ECO:0000313" key="4">
    <source>
        <dbReference type="Proteomes" id="UP000032545"/>
    </source>
</evidence>
<evidence type="ECO:0000256" key="1">
    <source>
        <dbReference type="ARBA" id="ARBA00006817"/>
    </source>
</evidence>
<dbReference type="EMBL" id="JYFN01000033">
    <property type="protein sequence ID" value="KJE21664.1"/>
    <property type="molecule type" value="Genomic_DNA"/>
</dbReference>
<keyword evidence="4" id="KW-1185">Reference proteome</keyword>
<dbReference type="RefSeq" id="WP_052681231.1">
    <property type="nucleotide sequence ID" value="NZ_JYFN01000033.1"/>
</dbReference>
<evidence type="ECO:0000259" key="2">
    <source>
        <dbReference type="Pfam" id="PF08327"/>
    </source>
</evidence>
<dbReference type="PATRIC" id="fig|1502723.3.peg.3693"/>
<name>A0A0D8BCH2_9ACTN</name>
<dbReference type="AlphaFoldDB" id="A0A0D8BCH2"/>
<evidence type="ECO:0000313" key="3">
    <source>
        <dbReference type="EMBL" id="KJE21664.1"/>
    </source>
</evidence>
<reference evidence="4" key="1">
    <citation type="submission" date="2015-02" db="EMBL/GenBank/DDBJ databases">
        <title>Draft Genome of Frankia sp. CpI1-S.</title>
        <authorList>
            <person name="Oshone R.T."/>
            <person name="Ngom M."/>
            <person name="Ghodhbane-Gtari F."/>
            <person name="Gtari M."/>
            <person name="Morris K."/>
            <person name="Thomas K."/>
            <person name="Sen A."/>
            <person name="Tisa L.S."/>
        </authorList>
    </citation>
    <scope>NUCLEOTIDE SEQUENCE [LARGE SCALE GENOMIC DNA]</scope>
    <source>
        <strain evidence="4">CpI1-S</strain>
    </source>
</reference>
<organism evidence="3 4">
    <name type="scientific">Frankia torreyi</name>
    <dbReference type="NCBI Taxonomy" id="1856"/>
    <lineage>
        <taxon>Bacteria</taxon>
        <taxon>Bacillati</taxon>
        <taxon>Actinomycetota</taxon>
        <taxon>Actinomycetes</taxon>
        <taxon>Frankiales</taxon>
        <taxon>Frankiaceae</taxon>
        <taxon>Frankia</taxon>
    </lineage>
</organism>
<accession>A0A0D8BCH2</accession>
<proteinExistence type="inferred from homology"/>
<gene>
    <name evidence="3" type="ORF">FF36_03999</name>
</gene>